<dbReference type="Proteomes" id="UP000887560">
    <property type="component" value="Unplaced"/>
</dbReference>
<accession>A0A915NZX6</accession>
<feature type="compositionally biased region" description="Polar residues" evidence="1">
    <location>
        <begin position="10"/>
        <end position="40"/>
    </location>
</feature>
<reference evidence="3" key="1">
    <citation type="submission" date="2022-11" db="UniProtKB">
        <authorList>
            <consortium name="WormBaseParasite"/>
        </authorList>
    </citation>
    <scope>IDENTIFICATION</scope>
</reference>
<proteinExistence type="predicted"/>
<dbReference type="AlphaFoldDB" id="A0A915NZX6"/>
<evidence type="ECO:0000256" key="1">
    <source>
        <dbReference type="SAM" id="MobiDB-lite"/>
    </source>
</evidence>
<evidence type="ECO:0000313" key="2">
    <source>
        <dbReference type="Proteomes" id="UP000887560"/>
    </source>
</evidence>
<evidence type="ECO:0000313" key="3">
    <source>
        <dbReference type="WBParaSite" id="scf7180000421615.g7384"/>
    </source>
</evidence>
<dbReference type="WBParaSite" id="scf7180000421615.g7384">
    <property type="protein sequence ID" value="scf7180000421615.g7384"/>
    <property type="gene ID" value="scf7180000421615.g7384"/>
</dbReference>
<name>A0A915NZX6_9BILA</name>
<sequence>MDSPPPYSKVCSNPSGVGKVSSNASVGSPNFSGGSASSRTFTPMLPPRFGPNPVEMDWLFFIFFYFLIYKFSPSCKSHILTNIATTPGALPWM</sequence>
<organism evidence="2 3">
    <name type="scientific">Meloidogyne floridensis</name>
    <dbReference type="NCBI Taxonomy" id="298350"/>
    <lineage>
        <taxon>Eukaryota</taxon>
        <taxon>Metazoa</taxon>
        <taxon>Ecdysozoa</taxon>
        <taxon>Nematoda</taxon>
        <taxon>Chromadorea</taxon>
        <taxon>Rhabditida</taxon>
        <taxon>Tylenchina</taxon>
        <taxon>Tylenchomorpha</taxon>
        <taxon>Tylenchoidea</taxon>
        <taxon>Meloidogynidae</taxon>
        <taxon>Meloidogyninae</taxon>
        <taxon>Meloidogyne</taxon>
    </lineage>
</organism>
<protein>
    <submittedName>
        <fullName evidence="3">Uncharacterized protein</fullName>
    </submittedName>
</protein>
<feature type="region of interest" description="Disordered" evidence="1">
    <location>
        <begin position="1"/>
        <end position="40"/>
    </location>
</feature>
<keyword evidence="2" id="KW-1185">Reference proteome</keyword>